<name>A0A386ZIJ4_9NOCA</name>
<proteinExistence type="predicted"/>
<reference evidence="2 3" key="1">
    <citation type="submission" date="2018-09" db="EMBL/GenBank/DDBJ databases">
        <title>Nocardia yunnanensis sp. nov., an actinomycete isolated from a soil sample.</title>
        <authorList>
            <person name="Zhang J."/>
        </authorList>
    </citation>
    <scope>NUCLEOTIDE SEQUENCE [LARGE SCALE GENOMIC DNA]</scope>
    <source>
        <strain evidence="2 3">CFHS0054</strain>
    </source>
</reference>
<sequence length="73" mass="7794">MAFSFVDPAAVFGSGDEFGSIGALSGEDGQVGGDEEFDTRTSKDVEPHASKGLFRIDHGPAVRVRERRVVDPD</sequence>
<protein>
    <submittedName>
        <fullName evidence="2">Uncharacterized protein</fullName>
    </submittedName>
</protein>
<organism evidence="2 3">
    <name type="scientific">Nocardia yunnanensis</name>
    <dbReference type="NCBI Taxonomy" id="2382165"/>
    <lineage>
        <taxon>Bacteria</taxon>
        <taxon>Bacillati</taxon>
        <taxon>Actinomycetota</taxon>
        <taxon>Actinomycetes</taxon>
        <taxon>Mycobacteriales</taxon>
        <taxon>Nocardiaceae</taxon>
        <taxon>Nocardia</taxon>
    </lineage>
</organism>
<keyword evidence="3" id="KW-1185">Reference proteome</keyword>
<accession>A0A386ZIJ4</accession>
<dbReference type="EMBL" id="CP032568">
    <property type="protein sequence ID" value="AYF77732.1"/>
    <property type="molecule type" value="Genomic_DNA"/>
</dbReference>
<dbReference type="KEGG" id="nyu:D7D52_32375"/>
<evidence type="ECO:0000313" key="3">
    <source>
        <dbReference type="Proteomes" id="UP000267164"/>
    </source>
</evidence>
<evidence type="ECO:0000313" key="2">
    <source>
        <dbReference type="EMBL" id="AYF77732.1"/>
    </source>
</evidence>
<feature type="region of interest" description="Disordered" evidence="1">
    <location>
        <begin position="23"/>
        <end position="43"/>
    </location>
</feature>
<gene>
    <name evidence="2" type="ORF">D7D52_32375</name>
</gene>
<evidence type="ECO:0000256" key="1">
    <source>
        <dbReference type="SAM" id="MobiDB-lite"/>
    </source>
</evidence>
<dbReference type="Proteomes" id="UP000267164">
    <property type="component" value="Chromosome"/>
</dbReference>
<dbReference type="AlphaFoldDB" id="A0A386ZIJ4"/>